<dbReference type="PROSITE" id="PS51186">
    <property type="entry name" value="GNAT"/>
    <property type="match status" value="1"/>
</dbReference>
<sequence length="166" mass="18964">MVYTFQSAHSAEVEAVFALYEKRIRWMDEVGIRHWNVWDYLTVYPVAYYVTQQTTGNLYALKDNGCIIGAVVLLEHDNRWTDKADDHAYYIHNLVTDPVVKGAGKIILAEIEKLAICRKKGFLRLDCDSGSTFLNNYYGAKGFVLSGHCKDGAYTGNRREKTLQRT</sequence>
<evidence type="ECO:0000313" key="3">
    <source>
        <dbReference type="EMBL" id="UTY32751.1"/>
    </source>
</evidence>
<dbReference type="EMBL" id="CP038804">
    <property type="protein sequence ID" value="UTY32751.1"/>
    <property type="molecule type" value="Genomic_DNA"/>
</dbReference>
<dbReference type="CDD" id="cd04301">
    <property type="entry name" value="NAT_SF"/>
    <property type="match status" value="1"/>
</dbReference>
<dbReference type="Gene3D" id="3.40.630.30">
    <property type="match status" value="1"/>
</dbReference>
<dbReference type="Proteomes" id="UP001059401">
    <property type="component" value="Chromosome"/>
</dbReference>
<proteinExistence type="predicted"/>
<dbReference type="SUPFAM" id="SSF55729">
    <property type="entry name" value="Acyl-CoA N-acyltransferases (Nat)"/>
    <property type="match status" value="1"/>
</dbReference>
<evidence type="ECO:0000259" key="1">
    <source>
        <dbReference type="PROSITE" id="PS51186"/>
    </source>
</evidence>
<dbReference type="KEGG" id="tpk:JO40_07030"/>
<protein>
    <submittedName>
        <fullName evidence="3">GNAT family N-acetyltransferase</fullName>
    </submittedName>
</protein>
<evidence type="ECO:0000313" key="5">
    <source>
        <dbReference type="Proteomes" id="UP001059401"/>
    </source>
</evidence>
<dbReference type="GO" id="GO:0016747">
    <property type="term" value="F:acyltransferase activity, transferring groups other than amino-acyl groups"/>
    <property type="evidence" value="ECO:0007669"/>
    <property type="project" value="InterPro"/>
</dbReference>
<feature type="domain" description="N-acetyltransferase" evidence="1">
    <location>
        <begin position="3"/>
        <end position="164"/>
    </location>
</feature>
<dbReference type="AlphaFoldDB" id="A0AAE9MS94"/>
<keyword evidence="5" id="KW-1185">Reference proteome</keyword>
<dbReference type="RefSeq" id="WP_044978662.1">
    <property type="nucleotide sequence ID" value="NZ_CP009228.1"/>
</dbReference>
<reference evidence="3" key="1">
    <citation type="submission" date="2019-04" db="EMBL/GenBank/DDBJ databases">
        <title>Whole genome sequencing of oral phylogroup 2 treponemes.</title>
        <authorList>
            <person name="Chan Y."/>
            <person name="Zeng H.H."/>
            <person name="Yu X.L."/>
            <person name="Leung W.K."/>
            <person name="Watt R.M."/>
        </authorList>
    </citation>
    <scope>NUCLEOTIDE SEQUENCE</scope>
    <source>
        <strain evidence="3">OMZ 835</strain>
        <strain evidence="2">OMZ 847</strain>
    </source>
</reference>
<dbReference type="InterPro" id="IPR016181">
    <property type="entry name" value="Acyl_CoA_acyltransferase"/>
</dbReference>
<name>A0AAE9MS94_9SPIR</name>
<dbReference type="Pfam" id="PF00583">
    <property type="entry name" value="Acetyltransf_1"/>
    <property type="match status" value="1"/>
</dbReference>
<dbReference type="Proteomes" id="UP001058682">
    <property type="component" value="Chromosome"/>
</dbReference>
<accession>A0AAE9MS94</accession>
<dbReference type="InterPro" id="IPR000182">
    <property type="entry name" value="GNAT_dom"/>
</dbReference>
<evidence type="ECO:0000313" key="4">
    <source>
        <dbReference type="Proteomes" id="UP001058682"/>
    </source>
</evidence>
<dbReference type="EMBL" id="CP038802">
    <property type="protein sequence ID" value="UTY27836.1"/>
    <property type="molecule type" value="Genomic_DNA"/>
</dbReference>
<evidence type="ECO:0000313" key="2">
    <source>
        <dbReference type="EMBL" id="UTY27836.1"/>
    </source>
</evidence>
<gene>
    <name evidence="3" type="ORF">E4N74_01035</name>
    <name evidence="2" type="ORF">E4N76_01675</name>
</gene>
<organism evidence="3 4">
    <name type="scientific">Treponema putidum</name>
    <dbReference type="NCBI Taxonomy" id="221027"/>
    <lineage>
        <taxon>Bacteria</taxon>
        <taxon>Pseudomonadati</taxon>
        <taxon>Spirochaetota</taxon>
        <taxon>Spirochaetia</taxon>
        <taxon>Spirochaetales</taxon>
        <taxon>Treponemataceae</taxon>
        <taxon>Treponema</taxon>
    </lineage>
</organism>